<feature type="compositionally biased region" description="Polar residues" evidence="1">
    <location>
        <begin position="115"/>
        <end position="129"/>
    </location>
</feature>
<name>A0A6C0C792_9ZZZZ</name>
<protein>
    <recommendedName>
        <fullName evidence="3">Glutaredoxin domain-containing protein</fullName>
    </recommendedName>
</protein>
<reference evidence="2" key="1">
    <citation type="journal article" date="2020" name="Nature">
        <title>Giant virus diversity and host interactions through global metagenomics.</title>
        <authorList>
            <person name="Schulz F."/>
            <person name="Roux S."/>
            <person name="Paez-Espino D."/>
            <person name="Jungbluth S."/>
            <person name="Walsh D.A."/>
            <person name="Denef V.J."/>
            <person name="McMahon K.D."/>
            <person name="Konstantinidis K.T."/>
            <person name="Eloe-Fadrosh E.A."/>
            <person name="Kyrpides N.C."/>
            <person name="Woyke T."/>
        </authorList>
    </citation>
    <scope>NUCLEOTIDE SEQUENCE</scope>
    <source>
        <strain evidence="2">GVMAG-M-3300020187-37</strain>
    </source>
</reference>
<feature type="compositionally biased region" description="Polar residues" evidence="1">
    <location>
        <begin position="179"/>
        <end position="189"/>
    </location>
</feature>
<feature type="region of interest" description="Disordered" evidence="1">
    <location>
        <begin position="78"/>
        <end position="136"/>
    </location>
</feature>
<sequence>MDIYISKKCPHCKKLLIVFYNNKYLIQYFNIIDVESIQIPNYITSVPTLAYNGELYFDERMYNLIDSVNQHHMKENGMVPNQQQQQQQQQQSNMQPPMGTKPQGDMMNGMRQPDLNMQHQQNNSQQGNPAKQIEKPPEEGEIMGICLGEDCLYENISDDTGNNNLMQGYCFLDEGYSSEKPTGPNNDSSTKGEKPSRFDNNAYEQMMKNRGGM</sequence>
<evidence type="ECO:0008006" key="3">
    <source>
        <dbReference type="Google" id="ProtNLM"/>
    </source>
</evidence>
<dbReference type="AlphaFoldDB" id="A0A6C0C792"/>
<dbReference type="EMBL" id="MN739344">
    <property type="protein sequence ID" value="QHS99518.1"/>
    <property type="molecule type" value="Genomic_DNA"/>
</dbReference>
<proteinExistence type="predicted"/>
<evidence type="ECO:0000313" key="2">
    <source>
        <dbReference type="EMBL" id="QHS99518.1"/>
    </source>
</evidence>
<organism evidence="2">
    <name type="scientific">viral metagenome</name>
    <dbReference type="NCBI Taxonomy" id="1070528"/>
    <lineage>
        <taxon>unclassified sequences</taxon>
        <taxon>metagenomes</taxon>
        <taxon>organismal metagenomes</taxon>
    </lineage>
</organism>
<feature type="compositionally biased region" description="Low complexity" evidence="1">
    <location>
        <begin position="82"/>
        <end position="91"/>
    </location>
</feature>
<evidence type="ECO:0000256" key="1">
    <source>
        <dbReference type="SAM" id="MobiDB-lite"/>
    </source>
</evidence>
<accession>A0A6C0C792</accession>
<feature type="region of interest" description="Disordered" evidence="1">
    <location>
        <begin position="176"/>
        <end position="213"/>
    </location>
</feature>